<dbReference type="SMART" id="SM00729">
    <property type="entry name" value="Elp3"/>
    <property type="match status" value="1"/>
</dbReference>
<name>A0A7C3YET6_9EURY</name>
<dbReference type="SUPFAM" id="SSF102114">
    <property type="entry name" value="Radical SAM enzymes"/>
    <property type="match status" value="1"/>
</dbReference>
<dbReference type="PANTHER" id="PTHR30352">
    <property type="entry name" value="PYRUVATE FORMATE-LYASE-ACTIVATING ENZYME"/>
    <property type="match status" value="1"/>
</dbReference>
<dbReference type="InterPro" id="IPR036010">
    <property type="entry name" value="2Fe-2S_ferredoxin-like_sf"/>
</dbReference>
<dbReference type="PROSITE" id="PS51379">
    <property type="entry name" value="4FE4S_FER_2"/>
    <property type="match status" value="1"/>
</dbReference>
<keyword evidence="6" id="KW-0411">Iron-sulfur</keyword>
<sequence>MMPLDAEAHQLFVARRNYEKCLNCGICDEIVACPCGVIGGSDCAGCGACYISCPNEAIELVKAPERPEIRIRVDGENFHVPEGITVLKALELLGYRVANFPDEGEIFAPCKVGGCYSCAVVVDGSIRPSCVTKIKEGMNISTELPENFVPRRIVHGWMGHPVGGVGTPWWLKGKYYIEAAVFACGCNLRCPQCQNWMTTYNGRGEALDPRRAAILMTDARKFYGVSRMAISGGECTLNRKWLVEYIRELKSLNRDPSARFHVDTNATVLTEEYIDELVEAGMTDIGIDLKGLSVKTFMKITGITDRNLAEKYHSTAWNAFKYLVDNYRDRVFIGVGIPYNRDFISIEEITKIGEEICRIDPEVQVCVLDYRPEFRNRRISRPSFQEMKNVWRTLKSTGLNVVICQTSLGYIGP</sequence>
<dbReference type="Gene3D" id="3.10.20.740">
    <property type="match status" value="1"/>
</dbReference>
<dbReference type="SUPFAM" id="SSF54862">
    <property type="entry name" value="4Fe-4S ferredoxins"/>
    <property type="match status" value="1"/>
</dbReference>
<dbReference type="GO" id="GO:0046872">
    <property type="term" value="F:metal ion binding"/>
    <property type="evidence" value="ECO:0007669"/>
    <property type="project" value="UniProtKB-KW"/>
</dbReference>
<dbReference type="InterPro" id="IPR007197">
    <property type="entry name" value="rSAM"/>
</dbReference>
<dbReference type="InterPro" id="IPR013785">
    <property type="entry name" value="Aldolase_TIM"/>
</dbReference>
<organism evidence="10">
    <name type="scientific">Geoglobus ahangari</name>
    <dbReference type="NCBI Taxonomy" id="113653"/>
    <lineage>
        <taxon>Archaea</taxon>
        <taxon>Methanobacteriati</taxon>
        <taxon>Methanobacteriota</taxon>
        <taxon>Archaeoglobi</taxon>
        <taxon>Archaeoglobales</taxon>
        <taxon>Archaeoglobaceae</taxon>
        <taxon>Geoglobus</taxon>
    </lineage>
</organism>
<dbReference type="InterPro" id="IPR017900">
    <property type="entry name" value="4Fe4S_Fe_S_CS"/>
</dbReference>
<accession>A0A7C3YET6</accession>
<dbReference type="GO" id="GO:0051539">
    <property type="term" value="F:4 iron, 4 sulfur cluster binding"/>
    <property type="evidence" value="ECO:0007669"/>
    <property type="project" value="UniProtKB-KW"/>
</dbReference>
<comment type="caution">
    <text evidence="10">The sequence shown here is derived from an EMBL/GenBank/DDBJ whole genome shotgun (WGS) entry which is preliminary data.</text>
</comment>
<dbReference type="SFLD" id="SFLDS00029">
    <property type="entry name" value="Radical_SAM"/>
    <property type="match status" value="1"/>
</dbReference>
<reference evidence="10" key="1">
    <citation type="journal article" date="2020" name="mSystems">
        <title>Genome- and Community-Level Interaction Insights into Carbon Utilization and Element Cycling Functions of Hydrothermarchaeota in Hydrothermal Sediment.</title>
        <authorList>
            <person name="Zhou Z."/>
            <person name="Liu Y."/>
            <person name="Xu W."/>
            <person name="Pan J."/>
            <person name="Luo Z.H."/>
            <person name="Li M."/>
        </authorList>
    </citation>
    <scope>NUCLEOTIDE SEQUENCE [LARGE SCALE GENOMIC DNA]</scope>
    <source>
        <strain evidence="10">SpSt-97</strain>
    </source>
</reference>
<dbReference type="Pfam" id="PF13510">
    <property type="entry name" value="Fer2_4"/>
    <property type="match status" value="1"/>
</dbReference>
<dbReference type="InterPro" id="IPR034457">
    <property type="entry name" value="Organic_radical-activating"/>
</dbReference>
<dbReference type="EMBL" id="DTPI01000009">
    <property type="protein sequence ID" value="HGE65882.1"/>
    <property type="molecule type" value="Genomic_DNA"/>
</dbReference>
<evidence type="ECO:0000259" key="9">
    <source>
        <dbReference type="PROSITE" id="PS51918"/>
    </source>
</evidence>
<dbReference type="InterPro" id="IPR001041">
    <property type="entry name" value="2Fe-2S_ferredoxin-type"/>
</dbReference>
<protein>
    <submittedName>
        <fullName evidence="10">Radical SAM protein</fullName>
    </submittedName>
</protein>
<evidence type="ECO:0000256" key="4">
    <source>
        <dbReference type="ARBA" id="ARBA00022723"/>
    </source>
</evidence>
<evidence type="ECO:0000256" key="1">
    <source>
        <dbReference type="ARBA" id="ARBA00001966"/>
    </source>
</evidence>
<evidence type="ECO:0000313" key="10">
    <source>
        <dbReference type="EMBL" id="HGE65882.1"/>
    </source>
</evidence>
<evidence type="ECO:0000256" key="3">
    <source>
        <dbReference type="ARBA" id="ARBA00022691"/>
    </source>
</evidence>
<dbReference type="AlphaFoldDB" id="A0A7C3YET6"/>
<evidence type="ECO:0000256" key="6">
    <source>
        <dbReference type="ARBA" id="ARBA00023014"/>
    </source>
</evidence>
<keyword evidence="5" id="KW-0408">Iron</keyword>
<keyword evidence="4" id="KW-0479">Metal-binding</keyword>
<dbReference type="CDD" id="cd01335">
    <property type="entry name" value="Radical_SAM"/>
    <property type="match status" value="1"/>
</dbReference>
<evidence type="ECO:0000259" key="8">
    <source>
        <dbReference type="PROSITE" id="PS51379"/>
    </source>
</evidence>
<dbReference type="SFLD" id="SFLDG01067">
    <property type="entry name" value="SPASM/twitch_domain_containing"/>
    <property type="match status" value="1"/>
</dbReference>
<dbReference type="PROSITE" id="PS51918">
    <property type="entry name" value="RADICAL_SAM"/>
    <property type="match status" value="1"/>
</dbReference>
<dbReference type="Gene3D" id="3.20.20.70">
    <property type="entry name" value="Aldolase class I"/>
    <property type="match status" value="1"/>
</dbReference>
<dbReference type="InterPro" id="IPR006638">
    <property type="entry name" value="Elp3/MiaA/NifB-like_rSAM"/>
</dbReference>
<dbReference type="Pfam" id="PF04055">
    <property type="entry name" value="Radical_SAM"/>
    <property type="match status" value="1"/>
</dbReference>
<gene>
    <name evidence="10" type="ORF">ENX77_01960</name>
</gene>
<dbReference type="PROSITE" id="PS00198">
    <property type="entry name" value="4FE4S_FER_1"/>
    <property type="match status" value="1"/>
</dbReference>
<dbReference type="PROSITE" id="PS51085">
    <property type="entry name" value="2FE2S_FER_2"/>
    <property type="match status" value="1"/>
</dbReference>
<proteinExistence type="predicted"/>
<feature type="domain" description="4Fe-4S ferredoxin-type" evidence="8">
    <location>
        <begin position="34"/>
        <end position="63"/>
    </location>
</feature>
<keyword evidence="2" id="KW-0004">4Fe-4S</keyword>
<dbReference type="PANTHER" id="PTHR30352:SF5">
    <property type="entry name" value="PYRUVATE FORMATE-LYASE 1-ACTIVATING ENZYME"/>
    <property type="match status" value="1"/>
</dbReference>
<feature type="domain" description="Radical SAM core" evidence="9">
    <location>
        <begin position="169"/>
        <end position="413"/>
    </location>
</feature>
<evidence type="ECO:0000256" key="2">
    <source>
        <dbReference type="ARBA" id="ARBA00022485"/>
    </source>
</evidence>
<dbReference type="InterPro" id="IPR058240">
    <property type="entry name" value="rSAM_sf"/>
</dbReference>
<dbReference type="GO" id="GO:0016491">
    <property type="term" value="F:oxidoreductase activity"/>
    <property type="evidence" value="ECO:0007669"/>
    <property type="project" value="UniProtKB-ARBA"/>
</dbReference>
<keyword evidence="3" id="KW-0949">S-adenosyl-L-methionine</keyword>
<dbReference type="InterPro" id="IPR017896">
    <property type="entry name" value="4Fe4S_Fe-S-bd"/>
</dbReference>
<evidence type="ECO:0000259" key="7">
    <source>
        <dbReference type="PROSITE" id="PS51085"/>
    </source>
</evidence>
<evidence type="ECO:0000256" key="5">
    <source>
        <dbReference type="ARBA" id="ARBA00023004"/>
    </source>
</evidence>
<feature type="domain" description="2Fe-2S ferredoxin-type" evidence="7">
    <location>
        <begin position="67"/>
        <end position="146"/>
    </location>
</feature>
<dbReference type="SUPFAM" id="SSF54292">
    <property type="entry name" value="2Fe-2S ferredoxin-like"/>
    <property type="match status" value="1"/>
</dbReference>
<comment type="cofactor">
    <cofactor evidence="1">
        <name>[4Fe-4S] cluster</name>
        <dbReference type="ChEBI" id="CHEBI:49883"/>
    </cofactor>
</comment>